<feature type="binding site" evidence="7">
    <location>
        <position position="509"/>
    </location>
    <ligand>
        <name>substrate</name>
    </ligand>
</feature>
<evidence type="ECO:0000256" key="1">
    <source>
        <dbReference type="ARBA" id="ARBA00004141"/>
    </source>
</evidence>
<dbReference type="PANTHER" id="PTHR12415">
    <property type="entry name" value="TYROSYL-DNA PHOSPHODIESTERASE 1"/>
    <property type="match status" value="1"/>
</dbReference>
<dbReference type="GO" id="GO:0006281">
    <property type="term" value="P:DNA repair"/>
    <property type="evidence" value="ECO:0007669"/>
    <property type="project" value="InterPro"/>
</dbReference>
<reference evidence="12 13" key="1">
    <citation type="journal article" date="2012" name="PLoS Pathog.">
        <title>Diverse lifestyles and strategies of plant pathogenesis encoded in the genomes of eighteen Dothideomycetes fungi.</title>
        <authorList>
            <person name="Ohm R.A."/>
            <person name="Feau N."/>
            <person name="Henrissat B."/>
            <person name="Schoch C.L."/>
            <person name="Horwitz B.A."/>
            <person name="Barry K.W."/>
            <person name="Condon B.J."/>
            <person name="Copeland A.C."/>
            <person name="Dhillon B."/>
            <person name="Glaser F."/>
            <person name="Hesse C.N."/>
            <person name="Kosti I."/>
            <person name="LaButti K."/>
            <person name="Lindquist E.A."/>
            <person name="Lucas S."/>
            <person name="Salamov A.A."/>
            <person name="Bradshaw R.E."/>
            <person name="Ciuffetti L."/>
            <person name="Hamelin R.C."/>
            <person name="Kema G.H.J."/>
            <person name="Lawrence C."/>
            <person name="Scott J.A."/>
            <person name="Spatafora J.W."/>
            <person name="Turgeon B.G."/>
            <person name="de Wit P.J.G.M."/>
            <person name="Zhong S."/>
            <person name="Goodwin S.B."/>
            <person name="Grigoriev I.V."/>
        </authorList>
    </citation>
    <scope>NUCLEOTIDE SEQUENCE [LARGE SCALE GENOMIC DNA]</scope>
    <source>
        <strain evidence="13">28A</strain>
    </source>
</reference>
<feature type="transmembrane region" description="Helical" evidence="10">
    <location>
        <begin position="15"/>
        <end position="37"/>
    </location>
</feature>
<dbReference type="SMART" id="SM00726">
    <property type="entry name" value="UIM"/>
    <property type="match status" value="2"/>
</dbReference>
<comment type="similarity">
    <text evidence="2">Belongs to the paxB family.</text>
</comment>
<dbReference type="PANTHER" id="PTHR12415:SF4">
    <property type="entry name" value="TYROSYL-DNA PHOSPHODIESTERASE DOMAIN-CONTAINING PROTEIN"/>
    <property type="match status" value="1"/>
</dbReference>
<dbReference type="InterPro" id="IPR039020">
    <property type="entry name" value="PaxB-like"/>
</dbReference>
<feature type="active site" description="Proton donor/acceptor" evidence="6">
    <location>
        <position position="754"/>
    </location>
</feature>
<comment type="subcellular location">
    <subcellularLocation>
        <location evidence="1">Membrane</location>
        <topology evidence="1">Multi-pass membrane protein</topology>
    </subcellularLocation>
</comment>
<dbReference type="GeneID" id="19395511"/>
<feature type="transmembrane region" description="Helical" evidence="10">
    <location>
        <begin position="192"/>
        <end position="214"/>
    </location>
</feature>
<dbReference type="eggNOG" id="KOG2031">
    <property type="taxonomic scope" value="Eukaryota"/>
</dbReference>
<dbReference type="InterPro" id="IPR001736">
    <property type="entry name" value="PLipase_D/transphosphatidylase"/>
</dbReference>
<feature type="region of interest" description="Disordered" evidence="9">
    <location>
        <begin position="339"/>
        <end position="405"/>
    </location>
</feature>
<feature type="region of interest" description="Disordered" evidence="9">
    <location>
        <begin position="299"/>
        <end position="320"/>
    </location>
</feature>
<evidence type="ECO:0000256" key="3">
    <source>
        <dbReference type="ARBA" id="ARBA00022692"/>
    </source>
</evidence>
<dbReference type="PROSITE" id="PS50035">
    <property type="entry name" value="PLD"/>
    <property type="match status" value="1"/>
</dbReference>
<feature type="binding site" evidence="7">
    <location>
        <position position="756"/>
    </location>
    <ligand>
        <name>substrate</name>
    </ligand>
</feature>
<feature type="site" description="Interaction with DNA" evidence="8">
    <location>
        <position position="781"/>
    </location>
</feature>
<keyword evidence="13" id="KW-1185">Reference proteome</keyword>
<dbReference type="InterPro" id="IPR010347">
    <property type="entry name" value="Tdp1"/>
</dbReference>
<dbReference type="Gene3D" id="3.30.870.10">
    <property type="entry name" value="Endonuclease Chain A"/>
    <property type="match status" value="2"/>
</dbReference>
<evidence type="ECO:0000313" key="13">
    <source>
        <dbReference type="Proteomes" id="UP000016935"/>
    </source>
</evidence>
<dbReference type="STRING" id="671987.R0IHL6"/>
<feature type="transmembrane region" description="Helical" evidence="10">
    <location>
        <begin position="76"/>
        <end position="98"/>
    </location>
</feature>
<dbReference type="EMBL" id="KB908704">
    <property type="protein sequence ID" value="EOA84476.1"/>
    <property type="molecule type" value="Genomic_DNA"/>
</dbReference>
<dbReference type="SUPFAM" id="SSF56024">
    <property type="entry name" value="Phospholipase D/nuclease"/>
    <property type="match status" value="2"/>
</dbReference>
<proteinExistence type="inferred from homology"/>
<dbReference type="GO" id="GO:0003690">
    <property type="term" value="F:double-stranded DNA binding"/>
    <property type="evidence" value="ECO:0007669"/>
    <property type="project" value="TreeGrafter"/>
</dbReference>
<dbReference type="GO" id="GO:0016020">
    <property type="term" value="C:membrane"/>
    <property type="evidence" value="ECO:0007669"/>
    <property type="project" value="UniProtKB-SubCell"/>
</dbReference>
<dbReference type="CDD" id="cd09122">
    <property type="entry name" value="PLDc_Tdp1_1"/>
    <property type="match status" value="1"/>
</dbReference>
<feature type="compositionally biased region" description="Low complexity" evidence="9">
    <location>
        <begin position="347"/>
        <end position="362"/>
    </location>
</feature>
<evidence type="ECO:0000259" key="11">
    <source>
        <dbReference type="PROSITE" id="PS50035"/>
    </source>
</evidence>
<organism evidence="12 13">
    <name type="scientific">Exserohilum turcicum (strain 28A)</name>
    <name type="common">Northern leaf blight fungus</name>
    <name type="synonym">Setosphaeria turcica</name>
    <dbReference type="NCBI Taxonomy" id="671987"/>
    <lineage>
        <taxon>Eukaryota</taxon>
        <taxon>Fungi</taxon>
        <taxon>Dikarya</taxon>
        <taxon>Ascomycota</taxon>
        <taxon>Pezizomycotina</taxon>
        <taxon>Dothideomycetes</taxon>
        <taxon>Pleosporomycetidae</taxon>
        <taxon>Pleosporales</taxon>
        <taxon>Pleosporineae</taxon>
        <taxon>Pleosporaceae</taxon>
        <taxon>Exserohilum</taxon>
    </lineage>
</organism>
<feature type="domain" description="PLD phosphodiesterase" evidence="11">
    <location>
        <begin position="749"/>
        <end position="784"/>
    </location>
</feature>
<evidence type="ECO:0000256" key="2">
    <source>
        <dbReference type="ARBA" id="ARBA00006757"/>
    </source>
</evidence>
<gene>
    <name evidence="12" type="ORF">SETTUDRAFT_111810</name>
</gene>
<dbReference type="GO" id="GO:0003697">
    <property type="term" value="F:single-stranded DNA binding"/>
    <property type="evidence" value="ECO:0007669"/>
    <property type="project" value="TreeGrafter"/>
</dbReference>
<evidence type="ECO:0000256" key="8">
    <source>
        <dbReference type="PIRSR" id="PIRSR610347-3"/>
    </source>
</evidence>
<evidence type="ECO:0000256" key="5">
    <source>
        <dbReference type="ARBA" id="ARBA00023136"/>
    </source>
</evidence>
<dbReference type="AlphaFoldDB" id="R0IHL6"/>
<feature type="transmembrane region" description="Helical" evidence="10">
    <location>
        <begin position="49"/>
        <end position="70"/>
    </location>
</feature>
<keyword evidence="5 10" id="KW-0472">Membrane</keyword>
<dbReference type="OrthoDB" id="47785at2759"/>
<dbReference type="GO" id="GO:0016829">
    <property type="term" value="F:lyase activity"/>
    <property type="evidence" value="ECO:0007669"/>
    <property type="project" value="InterPro"/>
</dbReference>
<feature type="active site" description="Nucleophile" evidence="6">
    <location>
        <position position="507"/>
    </location>
</feature>
<dbReference type="HOGENOM" id="CLU_333221_0_0_1"/>
<feature type="transmembrane region" description="Helical" evidence="10">
    <location>
        <begin position="110"/>
        <end position="133"/>
    </location>
</feature>
<dbReference type="Pfam" id="PF02809">
    <property type="entry name" value="UIM"/>
    <property type="match status" value="2"/>
</dbReference>
<sequence length="858" mass="95456">MTRLEALPAHVDPSIVYISDGFLGLGALGYTICYVLMTRQSIRDGTYAMPLFSLAFNFAWEIVFGLFVAMEIEHKLVFIIWMVIDLGLVYTVVVYGANEWKHAPAIGRNIGKIFAGMLAWWCAALYALSTWWLSVENPINPKAGKAYRGVDGIDADELSFWTVLAAQVVLSVASLGQIMARQSTRGSSYGIWTTRFLGSLLGLNVNYGYCWWVWREPHTYYTHPLAVLMMVTWVVADLGYLALFCKLQPAQATVALHATTYTLHINNSHSATQHSMSSDDEDLKLAMAMSLQQDVMDAPQNATAPASEPIDLVSDTDDENDEDLKRAIALSLQESANNDVAQPLAKSTPITASAMTASSSMGMDRKAMEQERLARLGKRKREPSPDVPSKQASKPMPGSGLSTGALLQFPSGAIKRTFAAKHPRTDDITIDEVLQASKIHTAVISSFMWDADWLFKKLSPINVKQIWVMNAKGEDVQQRWRREMEETGVPNLKIHFPPMDGMIHSMHSKFMLLFGREKLRVVIPTANMTHIDWGEVANDWQRGVMENSVFLVDLPRRGDSSVGKKEDLTRFGQELLYFLEMQKVPEMVVEGVLKFDFSATSHLAFIHSMYDRRHDTPCSWLTRCSGGSHKTELPSRPTGLPGLAKAIRDLQLDNVERIELDYAASSLGAVNDAFLSRIYLAACGESFTTSTRTVPDVRNHIRIYFPTNETVEKSEGGPECGGIISLARQYYNAVSFPKTCLRNYESSRRGMLSHNKLLFARGRKKDGKPFAWVYVGSANLSESAWGGQKVLKRGNMGSLNIRNWECGVVVPVPHDRLAGSDVDDDGVPSMGVFAGTVEVPFRFPGDGYGDQAPWFLRL</sequence>
<dbReference type="RefSeq" id="XP_008027898.1">
    <property type="nucleotide sequence ID" value="XM_008029707.1"/>
</dbReference>
<protein>
    <recommendedName>
        <fullName evidence="11">PLD phosphodiesterase domain-containing protein</fullName>
    </recommendedName>
</protein>
<dbReference type="GO" id="GO:0005634">
    <property type="term" value="C:nucleus"/>
    <property type="evidence" value="ECO:0007669"/>
    <property type="project" value="InterPro"/>
</dbReference>
<name>R0IHL6_EXST2</name>
<keyword evidence="4 10" id="KW-1133">Transmembrane helix</keyword>
<accession>R0IHL6</accession>
<dbReference type="Gene3D" id="6.10.140.100">
    <property type="match status" value="1"/>
</dbReference>
<dbReference type="Pfam" id="PF25129">
    <property type="entry name" value="Pyr4-TMTC"/>
    <property type="match status" value="1"/>
</dbReference>
<evidence type="ECO:0000313" key="12">
    <source>
        <dbReference type="EMBL" id="EOA84476.1"/>
    </source>
</evidence>
<feature type="compositionally biased region" description="Basic and acidic residues" evidence="9">
    <location>
        <begin position="363"/>
        <end position="374"/>
    </location>
</feature>
<evidence type="ECO:0000256" key="4">
    <source>
        <dbReference type="ARBA" id="ARBA00022989"/>
    </source>
</evidence>
<dbReference type="PROSITE" id="PS50330">
    <property type="entry name" value="UIM"/>
    <property type="match status" value="2"/>
</dbReference>
<dbReference type="Pfam" id="PF06087">
    <property type="entry name" value="Tyr-DNA_phospho"/>
    <property type="match status" value="1"/>
</dbReference>
<keyword evidence="3 10" id="KW-0812">Transmembrane</keyword>
<evidence type="ECO:0000256" key="7">
    <source>
        <dbReference type="PIRSR" id="PIRSR610347-2"/>
    </source>
</evidence>
<evidence type="ECO:0000256" key="9">
    <source>
        <dbReference type="SAM" id="MobiDB-lite"/>
    </source>
</evidence>
<dbReference type="Proteomes" id="UP000016935">
    <property type="component" value="Unassembled WGS sequence"/>
</dbReference>
<dbReference type="GO" id="GO:0017005">
    <property type="term" value="F:3'-tyrosyl-DNA phosphodiesterase activity"/>
    <property type="evidence" value="ECO:0007669"/>
    <property type="project" value="TreeGrafter"/>
</dbReference>
<evidence type="ECO:0000256" key="6">
    <source>
        <dbReference type="PIRSR" id="PIRSR610347-1"/>
    </source>
</evidence>
<dbReference type="InterPro" id="IPR003903">
    <property type="entry name" value="UIM_dom"/>
</dbReference>
<evidence type="ECO:0000256" key="10">
    <source>
        <dbReference type="SAM" id="Phobius"/>
    </source>
</evidence>
<reference evidence="12 13" key="2">
    <citation type="journal article" date="2013" name="PLoS Genet.">
        <title>Comparative genome structure, secondary metabolite, and effector coding capacity across Cochliobolus pathogens.</title>
        <authorList>
            <person name="Condon B.J."/>
            <person name="Leng Y."/>
            <person name="Wu D."/>
            <person name="Bushley K.E."/>
            <person name="Ohm R.A."/>
            <person name="Otillar R."/>
            <person name="Martin J."/>
            <person name="Schackwitz W."/>
            <person name="Grimwood J."/>
            <person name="MohdZainudin N."/>
            <person name="Xue C."/>
            <person name="Wang R."/>
            <person name="Manning V.A."/>
            <person name="Dhillon B."/>
            <person name="Tu Z.J."/>
            <person name="Steffenson B.J."/>
            <person name="Salamov A."/>
            <person name="Sun H."/>
            <person name="Lowry S."/>
            <person name="LaButti K."/>
            <person name="Han J."/>
            <person name="Copeland A."/>
            <person name="Lindquist E."/>
            <person name="Barry K."/>
            <person name="Schmutz J."/>
            <person name="Baker S.E."/>
            <person name="Ciuffetti L.M."/>
            <person name="Grigoriev I.V."/>
            <person name="Zhong S."/>
            <person name="Turgeon B.G."/>
        </authorList>
    </citation>
    <scope>NUCLEOTIDE SEQUENCE [LARGE SCALE GENOMIC DNA]</scope>
    <source>
        <strain evidence="13">28A</strain>
    </source>
</reference>
<feature type="transmembrane region" description="Helical" evidence="10">
    <location>
        <begin position="220"/>
        <end position="243"/>
    </location>
</feature>